<feature type="region of interest" description="Disordered" evidence="9">
    <location>
        <begin position="606"/>
        <end position="628"/>
    </location>
</feature>
<keyword evidence="6" id="KW-0106">Calcium</keyword>
<feature type="compositionally biased region" description="Acidic residues" evidence="9">
    <location>
        <begin position="349"/>
        <end position="359"/>
    </location>
</feature>
<feature type="region of interest" description="Disordered" evidence="9">
    <location>
        <begin position="1357"/>
        <end position="1448"/>
    </location>
</feature>
<feature type="region of interest" description="Disordered" evidence="9">
    <location>
        <begin position="330"/>
        <end position="522"/>
    </location>
</feature>
<organism evidence="11 12">
    <name type="scientific">Parachitinimonas caeni</name>
    <dbReference type="NCBI Taxonomy" id="3031301"/>
    <lineage>
        <taxon>Bacteria</taxon>
        <taxon>Pseudomonadati</taxon>
        <taxon>Pseudomonadota</taxon>
        <taxon>Betaproteobacteria</taxon>
        <taxon>Neisseriales</taxon>
        <taxon>Chitinibacteraceae</taxon>
        <taxon>Parachitinimonas</taxon>
    </lineage>
</organism>
<feature type="region of interest" description="Disordered" evidence="9">
    <location>
        <begin position="2301"/>
        <end position="2374"/>
    </location>
</feature>
<dbReference type="InterPro" id="IPR018511">
    <property type="entry name" value="Hemolysin-typ_Ca-bd_CS"/>
</dbReference>
<dbReference type="Pfam" id="PF00353">
    <property type="entry name" value="HemolysinCabind"/>
    <property type="match status" value="28"/>
</dbReference>
<evidence type="ECO:0000256" key="5">
    <source>
        <dbReference type="ARBA" id="ARBA00022737"/>
    </source>
</evidence>
<accession>A0ABT7E722</accession>
<feature type="domain" description="Haemolysin-type calcium binding-related" evidence="10">
    <location>
        <begin position="1989"/>
        <end position="2031"/>
    </location>
</feature>
<evidence type="ECO:0000256" key="1">
    <source>
        <dbReference type="ARBA" id="ARBA00004370"/>
    </source>
</evidence>
<sequence>MTNLTATEVTNMYLFGQTNLPADLKDASLLRPKGIAGPLMTVDVNDYMANGPGRFAVAGDFEFIDRFFNSSLYADSAALKPGTYTKKQILTHFGYYDQNGKAVKDATYAIQQAYYDDGKDDFYERAYIWNTVAFKINDGASFVIESNGNRYIDNFSIDPYSKRNNQEDFDFTSSSMSSKVANYFLQPIVDPSGIGRSVPIGFDFSQGRTTTRLNFIDMMRASAQKTHASAVAAGRLALGADDLAAKLFQAGTIRFLDGDKPIIYGSVDGDNLSGTVTLSGFDITSTYSPRSILVRNRLAEFAKNGIVYVTGAGSDRVTGTKNNDVFYGGDGNDILSGGQGNDELRGEVGDDQLNGDDGNDTLKGGEGKDQLSGGKDNDTLEGEEDDDKLKGDSGDDSLSGGAGDDELRGGADKDTLDGGADNDKLYGDDGNDSLLGGAGNDELHGGADNDTLDGGADIDKLYGEDGNDSLNGGTGADELRGGSGNDTLRGGSGQDKLYGDENDDELYGDEFNDTLDGGSGADKLRGGLGYDTYIADRSDTINDLDGMGSVRLDQTVLTGGSRKKSDPENIYKSSDGRFTYTLSGSTLTVNGLTIENFANGRLGINLRTEKEPPKPPKPPKPDIDPPEKVTSPIVLDLDGDGVETAALANAYFDHDADGLSERSAWAKSDDGVLVNDLNEDGIIGSGRELFGNHTLLKNGKTAEHGYQALAEQDDNGDGVIDAADASYSRLKVWRDLNGDGFSNDGELFSLEGAGVKSISTRYTNSDFVDANGNAHKQVAELVLNNGTVTKTADVWFKTDSSSTVDNGAITLTEDVLGQPDARGFGQVHNLRQAMVLDPGIKEALAKYLAEADPTKRSELFDLFIYRWTGSADVDPKSRDPKKVYGHVMDARQLVTLEHLVGRGYMGTWCWGERDPNPHGNAAPLLIAEYQKFRKYTEAQINLQVFYAEECKNILPDFGSYSEGFICNASQIEPTFKALLDAGRIDKLVGLIKQLKDLYTYSWDLEVDVTNAYKAIASGNPTLAPYLDLSITVGTTRDDQLFGTDAGSVIHGLEGNDRLYGRGGNDSYGYSLGHGNDTLLDTGGVDQIVFGKGISASSLEFKRDVTTVWVKVKNAEGAVAGELRIDNFFDLNGDLSHGVIEKLIFTDGGELTLEQMLEKLTASVSTPGNDMILGSSEANTLSGLAGNDTIMGHKGDDTLNGNEGDDNLSGDDGNDSLDGGSGNDALVGGRGNDTYRFAAGHGKDTVNNFDDGGGRIDRIVFDASVSKASVVATRDKDDLLLTTSASDSVRVANYFNKEAAGGYAIDEIVFADGSIWTVADIKGRVMLATPGNDSISGYASHDTLSGLAGDDTLKGAAGNDVLNGNEGNDVVEGGEGDDQLQGEAGTDTLRGGEGNDKLDGGADNDFLAGETGDDTLIGGAGDDRLSGDAGRDSLSGGDGRDALEGGAGDDFLAGGREDDVLNGGAGTNSYLFARGDGRDTIVDNYEGIVTIYLADLPLDELIFRREGTGLTVGFKSSPADLLTLSAYFNDETPRGGMRIQYGNGSELVLTAEQLARKTLDGTDGDDTIKGFRSDDKITALAGNDKVLASTGNDSVDGGAGNDTLLGELGDDQIDGGDGDDSIIGGQGADTLSGGSGNDYLEGNDGDDVYIFGNGSGNDTVYDQAGTERIRLKDAKASDLLLRREGNDLLIRNLSSGDTLRINNHFSWQAGAAGEGAIESIELADGTIWDYEQIKLQAIKATGGADSIYGHADADLIDGLDGNDSISANDGDDTVLGGLGDDLIDGGSGNDSLTGGEGADNLQGQSGTDLLLGGAGNDQLQGGEDRDSLQGEAGDDNLDGGSGNDLLNGGEGNDTLAGGYDDDTLTGEDGTDQLDGNEGNDQLDGGNGNDKLAGGAGSDTLLGGAGDDELTASDTVWDNANNTLEGGTGNDTLYGSYGNDTYRFNLGDGKDLLIETRQDQAFNNIPASSDELVFGAGIKQADLKLFRIGDDLVVRHINGSDEITIQNWFRSIPSDHFKVDSFAFADGSKLDLAAIEALTVTLGTDGDDTLMGYRNNADTLRSGAGNDKLFGFAGNDALYGEDGDDTLMGGNGIKPDTGNDTLFGGAGKDQLFGEDGDDELSGDAGADYLEGGDGNDVLRGGADNDQLGGGNGDDRLFGDAGDDKYIYAAGQGVDVIDNTGGGFDGLFFTGDLALTRLTLTRDGDDLLVTVDKDPKQSVRVVKHFLGGDYAIDYIQPAGGNMLDTARINQIVAGGATGGQYDTVMEGTAAGEQMLGTQGKDWIRALGGNDQLYGFSGNDLLQGGDGDDTLMGGSGNAANTGDDSLEGGAGKDQLFGEDGKDGLKGEAGNDYLDGGEGNDTVDGGADDDQLSGGAGDDSLVGGAGNDKYVFSGAFGQDTIDNSGGGQDWIFFNDLDRSQLTFKQDGKDLVIGVVGDTSRSVRVLGHFNGGDAAVAYIQPKGGNALSAADIAKLIAGGGGAPTNQTLNGTAQADKLTGGAGNDTLNGLAGNDTLDGGLGNDSLVGGAGDD</sequence>
<feature type="compositionally biased region" description="Acidic residues" evidence="9">
    <location>
        <begin position="1858"/>
        <end position="1870"/>
    </location>
</feature>
<dbReference type="PRINTS" id="PR01488">
    <property type="entry name" value="RTXTOXINA"/>
</dbReference>
<evidence type="ECO:0000256" key="7">
    <source>
        <dbReference type="ARBA" id="ARBA00023026"/>
    </source>
</evidence>
<dbReference type="InterPro" id="IPR011049">
    <property type="entry name" value="Serralysin-like_metalloprot_C"/>
</dbReference>
<dbReference type="PANTHER" id="PTHR38340:SF1">
    <property type="entry name" value="S-LAYER PROTEIN"/>
    <property type="match status" value="1"/>
</dbReference>
<evidence type="ECO:0000256" key="9">
    <source>
        <dbReference type="SAM" id="MobiDB-lite"/>
    </source>
</evidence>
<reference evidence="11" key="1">
    <citation type="submission" date="2023-03" db="EMBL/GenBank/DDBJ databases">
        <title>Chitinimonas shenzhenensis gen. nov., sp. nov., a novel member of family Burkholderiaceae isolated from activated sludge collected in Shen Zhen, China.</title>
        <authorList>
            <person name="Wang X."/>
        </authorList>
    </citation>
    <scope>NUCLEOTIDE SEQUENCE</scope>
    <source>
        <strain evidence="11">DQS-5</strain>
    </source>
</reference>
<dbReference type="PANTHER" id="PTHR38340">
    <property type="entry name" value="S-LAYER PROTEIN"/>
    <property type="match status" value="1"/>
</dbReference>
<feature type="compositionally biased region" description="Acidic residues" evidence="9">
    <location>
        <begin position="500"/>
        <end position="513"/>
    </location>
</feature>
<name>A0ABT7E722_9NEIS</name>
<feature type="compositionally biased region" description="Low complexity" evidence="9">
    <location>
        <begin position="1871"/>
        <end position="1882"/>
    </location>
</feature>
<dbReference type="EMBL" id="JARRAF010000048">
    <property type="protein sequence ID" value="MDK2126717.1"/>
    <property type="molecule type" value="Genomic_DNA"/>
</dbReference>
<dbReference type="Gene3D" id="2.150.10.10">
    <property type="entry name" value="Serralysin-like metalloprotease, C-terminal"/>
    <property type="match status" value="18"/>
</dbReference>
<feature type="domain" description="Haemolysin-type calcium binding-related" evidence="10">
    <location>
        <begin position="1282"/>
        <end position="1319"/>
    </location>
</feature>
<keyword evidence="5" id="KW-0677">Repeat</keyword>
<feature type="non-terminal residue" evidence="11">
    <location>
        <position position="2525"/>
    </location>
</feature>
<dbReference type="InterPro" id="IPR010566">
    <property type="entry name" value="Haemolys_ca-bd"/>
</dbReference>
<feature type="compositionally biased region" description="Low complexity" evidence="9">
    <location>
        <begin position="1357"/>
        <end position="1370"/>
    </location>
</feature>
<keyword evidence="4" id="KW-0800">Toxin</keyword>
<keyword evidence="12" id="KW-1185">Reference proteome</keyword>
<feature type="domain" description="Haemolysin-type calcium binding-related" evidence="10">
    <location>
        <begin position="1686"/>
        <end position="1731"/>
    </location>
</feature>
<proteinExistence type="predicted"/>
<feature type="region of interest" description="Disordered" evidence="9">
    <location>
        <begin position="1777"/>
        <end position="1905"/>
    </location>
</feature>
<dbReference type="Proteomes" id="UP001172778">
    <property type="component" value="Unassembled WGS sequence"/>
</dbReference>
<dbReference type="SUPFAM" id="SSF51120">
    <property type="entry name" value="beta-Roll"/>
    <property type="match status" value="11"/>
</dbReference>
<evidence type="ECO:0000313" key="12">
    <source>
        <dbReference type="Proteomes" id="UP001172778"/>
    </source>
</evidence>
<evidence type="ECO:0000256" key="6">
    <source>
        <dbReference type="ARBA" id="ARBA00022837"/>
    </source>
</evidence>
<comment type="caution">
    <text evidence="11">The sequence shown here is derived from an EMBL/GenBank/DDBJ whole genome shotgun (WGS) entry which is preliminary data.</text>
</comment>
<comment type="subcellular location">
    <subcellularLocation>
        <location evidence="1">Membrane</location>
    </subcellularLocation>
    <subcellularLocation>
        <location evidence="2">Secreted</location>
    </subcellularLocation>
</comment>
<feature type="compositionally biased region" description="Acidic residues" evidence="9">
    <location>
        <begin position="1202"/>
        <end position="1214"/>
    </location>
</feature>
<keyword evidence="3" id="KW-0964">Secreted</keyword>
<protein>
    <submittedName>
        <fullName evidence="11">Calcium-binding protein</fullName>
    </submittedName>
</protein>
<evidence type="ECO:0000256" key="3">
    <source>
        <dbReference type="ARBA" id="ARBA00022525"/>
    </source>
</evidence>
<feature type="region of interest" description="Disordered" evidence="9">
    <location>
        <begin position="1589"/>
        <end position="1637"/>
    </location>
</feature>
<keyword evidence="8" id="KW-0472">Membrane</keyword>
<dbReference type="Pfam" id="PF06594">
    <property type="entry name" value="HCBP_related"/>
    <property type="match status" value="3"/>
</dbReference>
<evidence type="ECO:0000256" key="2">
    <source>
        <dbReference type="ARBA" id="ARBA00004613"/>
    </source>
</evidence>
<gene>
    <name evidence="11" type="ORF">PZA18_21970</name>
</gene>
<feature type="compositionally biased region" description="Basic and acidic residues" evidence="9">
    <location>
        <begin position="1420"/>
        <end position="1430"/>
    </location>
</feature>
<dbReference type="RefSeq" id="WP_284103038.1">
    <property type="nucleotide sequence ID" value="NZ_JARRAF010000048.1"/>
</dbReference>
<evidence type="ECO:0000256" key="8">
    <source>
        <dbReference type="ARBA" id="ARBA00023136"/>
    </source>
</evidence>
<evidence type="ECO:0000313" key="11">
    <source>
        <dbReference type="EMBL" id="MDK2126717.1"/>
    </source>
</evidence>
<keyword evidence="7" id="KW-0843">Virulence</keyword>
<feature type="region of interest" description="Disordered" evidence="9">
    <location>
        <begin position="1191"/>
        <end position="1226"/>
    </location>
</feature>
<evidence type="ECO:0000259" key="10">
    <source>
        <dbReference type="Pfam" id="PF06594"/>
    </source>
</evidence>
<feature type="compositionally biased region" description="Acidic residues" evidence="9">
    <location>
        <begin position="1607"/>
        <end position="1619"/>
    </location>
</feature>
<dbReference type="InterPro" id="IPR003995">
    <property type="entry name" value="RTX_toxin_determinant-A"/>
</dbReference>
<dbReference type="PRINTS" id="PR00313">
    <property type="entry name" value="CABNDNGRPT"/>
</dbReference>
<feature type="compositionally biased region" description="Basic and acidic residues" evidence="9">
    <location>
        <begin position="607"/>
        <end position="627"/>
    </location>
</feature>
<feature type="compositionally biased region" description="Basic and acidic residues" evidence="9">
    <location>
        <begin position="405"/>
        <end position="427"/>
    </location>
</feature>
<dbReference type="PROSITE" id="PS00330">
    <property type="entry name" value="HEMOLYSIN_CALCIUM"/>
    <property type="match status" value="25"/>
</dbReference>
<dbReference type="InterPro" id="IPR050557">
    <property type="entry name" value="RTX_toxin/Mannuronan_C5-epim"/>
</dbReference>
<dbReference type="InterPro" id="IPR001343">
    <property type="entry name" value="Hemolysn_Ca-bd"/>
</dbReference>
<evidence type="ECO:0000256" key="4">
    <source>
        <dbReference type="ARBA" id="ARBA00022656"/>
    </source>
</evidence>
<feature type="compositionally biased region" description="Low complexity" evidence="9">
    <location>
        <begin position="1842"/>
        <end position="1857"/>
    </location>
</feature>